<dbReference type="AlphaFoldDB" id="A0A6C7EH45"/>
<sequence length="485" mass="52226">MSLVDDARQLLDRANTVFDGGPPADEIRRLTERLDEPLRVAIAGKVKAGKSTLLNALVGELLAPTDTGECTKVVTWYRDGHTYQVMLHPADGSPPVQARFSRDDGAIDIDLGGRDATGVDRLDVTWPSGGLRTLTLIDTPGVDSLTQGVSTRAFEFLDPDDSETPADAVLYLMKHIHASDLRLLEAFHDDSVASPNPVNAIAVLSRADEIGAGRPDSMESAARIAARLGDDTRLRRLVQMIVPVAGLLAESAETLTEAEYRELSQLADKLDDLDRLLLSTDRFIEGRPETPLTSIERERLLGRFGLFGIRAALELISSGRATSSTSLSDALLAMSGLDRLRAVLSSLFVDRADVLKARSSLLAIERLCHEHSGRPGVTELEGELERIMSSAHQFNEMNTMAALRSGWVTGPAAQLADLERLLGVSGTAPWQRLGLDGPSADVATAAGEQLGRWQRLAENPLTTHDLATAIRVAIRSLEGIIAGTG</sequence>
<proteinExistence type="predicted"/>
<dbReference type="InterPro" id="IPR027417">
    <property type="entry name" value="P-loop_NTPase"/>
</dbReference>
<dbReference type="Proteomes" id="UP000011863">
    <property type="component" value="Chromosome"/>
</dbReference>
<dbReference type="Pfam" id="PF01926">
    <property type="entry name" value="MMR_HSR1"/>
    <property type="match status" value="1"/>
</dbReference>
<dbReference type="SUPFAM" id="SSF52540">
    <property type="entry name" value="P-loop containing nucleoside triphosphate hydrolases"/>
    <property type="match status" value="1"/>
</dbReference>
<dbReference type="InterPro" id="IPR006073">
    <property type="entry name" value="GTP-bd"/>
</dbReference>
<dbReference type="GO" id="GO:0005525">
    <property type="term" value="F:GTP binding"/>
    <property type="evidence" value="ECO:0007669"/>
    <property type="project" value="InterPro"/>
</dbReference>
<dbReference type="EMBL" id="AP012057">
    <property type="protein sequence ID" value="BAN03898.1"/>
    <property type="molecule type" value="Genomic_DNA"/>
</dbReference>
<name>A0A6C7EH45_ILUCY</name>
<dbReference type="KEGG" id="aym:YM304_35840"/>
<evidence type="ECO:0000259" key="1">
    <source>
        <dbReference type="Pfam" id="PF01926"/>
    </source>
</evidence>
<reference evidence="2 3" key="1">
    <citation type="journal article" date="2013" name="Int. J. Syst. Evol. Microbiol.">
        <title>Ilumatobacter nonamiense sp. nov. and Ilumatobacter coccineum sp. nov., isolated from seashore sand.</title>
        <authorList>
            <person name="Matsumoto A."/>
            <person name="Kasai H."/>
            <person name="Matsuo Y."/>
            <person name="Shizuri Y."/>
            <person name="Ichikawa N."/>
            <person name="Fujita N."/>
            <person name="Omura S."/>
            <person name="Takahashi Y."/>
        </authorList>
    </citation>
    <scope>NUCLEOTIDE SEQUENCE [LARGE SCALE GENOMIC DNA]</scope>
    <source>
        <strain evidence="3">NBRC 103263 / KCTC 29153 / YM16-304</strain>
    </source>
</reference>
<organism evidence="2 3">
    <name type="scientific">Ilumatobacter coccineus (strain NBRC 103263 / KCTC 29153 / YM16-304)</name>
    <dbReference type="NCBI Taxonomy" id="1313172"/>
    <lineage>
        <taxon>Bacteria</taxon>
        <taxon>Bacillati</taxon>
        <taxon>Actinomycetota</taxon>
        <taxon>Acidimicrobiia</taxon>
        <taxon>Acidimicrobiales</taxon>
        <taxon>Ilumatobacteraceae</taxon>
        <taxon>Ilumatobacter</taxon>
    </lineage>
</organism>
<feature type="domain" description="G" evidence="1">
    <location>
        <begin position="39"/>
        <end position="184"/>
    </location>
</feature>
<protein>
    <recommendedName>
        <fullName evidence="1">G domain-containing protein</fullName>
    </recommendedName>
</protein>
<keyword evidence="3" id="KW-1185">Reference proteome</keyword>
<accession>A0A6C7EH45</accession>
<dbReference type="Gene3D" id="3.40.50.300">
    <property type="entry name" value="P-loop containing nucleotide triphosphate hydrolases"/>
    <property type="match status" value="1"/>
</dbReference>
<dbReference type="RefSeq" id="WP_015443145.1">
    <property type="nucleotide sequence ID" value="NC_020520.1"/>
</dbReference>
<evidence type="ECO:0000313" key="2">
    <source>
        <dbReference type="EMBL" id="BAN03898.1"/>
    </source>
</evidence>
<gene>
    <name evidence="2" type="ORF">YM304_35840</name>
</gene>
<evidence type="ECO:0000313" key="3">
    <source>
        <dbReference type="Proteomes" id="UP000011863"/>
    </source>
</evidence>
<dbReference type="OrthoDB" id="4379468at2"/>